<keyword evidence="3" id="KW-1185">Reference proteome</keyword>
<evidence type="ECO:0000256" key="1">
    <source>
        <dbReference type="SAM" id="MobiDB-lite"/>
    </source>
</evidence>
<protein>
    <submittedName>
        <fullName evidence="2">Uncharacterized protein</fullName>
    </submittedName>
</protein>
<feature type="compositionally biased region" description="Acidic residues" evidence="1">
    <location>
        <begin position="86"/>
        <end position="97"/>
    </location>
</feature>
<gene>
    <name evidence="2" type="ORF">CC86DRAFT_459476</name>
</gene>
<evidence type="ECO:0000313" key="3">
    <source>
        <dbReference type="Proteomes" id="UP000799424"/>
    </source>
</evidence>
<dbReference type="EMBL" id="MU006239">
    <property type="protein sequence ID" value="KAF2820913.1"/>
    <property type="molecule type" value="Genomic_DNA"/>
</dbReference>
<dbReference type="Proteomes" id="UP000799424">
    <property type="component" value="Unassembled WGS sequence"/>
</dbReference>
<accession>A0A6A6ZJJ3</accession>
<evidence type="ECO:0000313" key="2">
    <source>
        <dbReference type="EMBL" id="KAF2820913.1"/>
    </source>
</evidence>
<name>A0A6A6ZJJ3_9PLEO</name>
<sequence>MSSVAPKRCAPPSSSRVAKRRKAPSQRPSQRLSQRPSPSLSPPAAASQATTFETQLLESQLEAEIAQPDGSELGTVATTEAGDGERDGDDSDGDNFDGIDWARLKGFIKPLTTQRRGVKS</sequence>
<reference evidence="2" key="1">
    <citation type="journal article" date="2020" name="Stud. Mycol.">
        <title>101 Dothideomycetes genomes: a test case for predicting lifestyles and emergence of pathogens.</title>
        <authorList>
            <person name="Haridas S."/>
            <person name="Albert R."/>
            <person name="Binder M."/>
            <person name="Bloem J."/>
            <person name="Labutti K."/>
            <person name="Salamov A."/>
            <person name="Andreopoulos B."/>
            <person name="Baker S."/>
            <person name="Barry K."/>
            <person name="Bills G."/>
            <person name="Bluhm B."/>
            <person name="Cannon C."/>
            <person name="Castanera R."/>
            <person name="Culley D."/>
            <person name="Daum C."/>
            <person name="Ezra D."/>
            <person name="Gonzalez J."/>
            <person name="Henrissat B."/>
            <person name="Kuo A."/>
            <person name="Liang C."/>
            <person name="Lipzen A."/>
            <person name="Lutzoni F."/>
            <person name="Magnuson J."/>
            <person name="Mondo S."/>
            <person name="Nolan M."/>
            <person name="Ohm R."/>
            <person name="Pangilinan J."/>
            <person name="Park H.-J."/>
            <person name="Ramirez L."/>
            <person name="Alfaro M."/>
            <person name="Sun H."/>
            <person name="Tritt A."/>
            <person name="Yoshinaga Y."/>
            <person name="Zwiers L.-H."/>
            <person name="Turgeon B."/>
            <person name="Goodwin S."/>
            <person name="Spatafora J."/>
            <person name="Crous P."/>
            <person name="Grigoriev I."/>
        </authorList>
    </citation>
    <scope>NUCLEOTIDE SEQUENCE</scope>
    <source>
        <strain evidence="2">CBS 113818</strain>
    </source>
</reference>
<proteinExistence type="predicted"/>
<feature type="region of interest" description="Disordered" evidence="1">
    <location>
        <begin position="62"/>
        <end position="99"/>
    </location>
</feature>
<organism evidence="2 3">
    <name type="scientific">Ophiobolus disseminans</name>
    <dbReference type="NCBI Taxonomy" id="1469910"/>
    <lineage>
        <taxon>Eukaryota</taxon>
        <taxon>Fungi</taxon>
        <taxon>Dikarya</taxon>
        <taxon>Ascomycota</taxon>
        <taxon>Pezizomycotina</taxon>
        <taxon>Dothideomycetes</taxon>
        <taxon>Pleosporomycetidae</taxon>
        <taxon>Pleosporales</taxon>
        <taxon>Pleosporineae</taxon>
        <taxon>Phaeosphaeriaceae</taxon>
        <taxon>Ophiobolus</taxon>
    </lineage>
</organism>
<feature type="compositionally biased region" description="Low complexity" evidence="1">
    <location>
        <begin position="25"/>
        <end position="49"/>
    </location>
</feature>
<dbReference type="AlphaFoldDB" id="A0A6A6ZJJ3"/>
<feature type="region of interest" description="Disordered" evidence="1">
    <location>
        <begin position="1"/>
        <end position="50"/>
    </location>
</feature>